<dbReference type="InterPro" id="IPR012337">
    <property type="entry name" value="RNaseH-like_sf"/>
</dbReference>
<dbReference type="InterPro" id="IPR041588">
    <property type="entry name" value="Integrase_H2C2"/>
</dbReference>
<organism evidence="9">
    <name type="scientific">Tanacetum cinerariifolium</name>
    <name type="common">Dalmatian daisy</name>
    <name type="synonym">Chrysanthemum cinerariifolium</name>
    <dbReference type="NCBI Taxonomy" id="118510"/>
    <lineage>
        <taxon>Eukaryota</taxon>
        <taxon>Viridiplantae</taxon>
        <taxon>Streptophyta</taxon>
        <taxon>Embryophyta</taxon>
        <taxon>Tracheophyta</taxon>
        <taxon>Spermatophyta</taxon>
        <taxon>Magnoliopsida</taxon>
        <taxon>eudicotyledons</taxon>
        <taxon>Gunneridae</taxon>
        <taxon>Pentapetalae</taxon>
        <taxon>asterids</taxon>
        <taxon>campanulids</taxon>
        <taxon>Asterales</taxon>
        <taxon>Asteraceae</taxon>
        <taxon>Asteroideae</taxon>
        <taxon>Anthemideae</taxon>
        <taxon>Anthemidinae</taxon>
        <taxon>Tanacetum</taxon>
    </lineage>
</organism>
<evidence type="ECO:0000256" key="3">
    <source>
        <dbReference type="ARBA" id="ARBA00022801"/>
    </source>
</evidence>
<evidence type="ECO:0000259" key="6">
    <source>
        <dbReference type="Pfam" id="PF17921"/>
    </source>
</evidence>
<accession>A0A6L2M723</accession>
<feature type="domain" description="Integrase zinc-binding" evidence="6">
    <location>
        <begin position="68"/>
        <end position="104"/>
    </location>
</feature>
<dbReference type="InterPro" id="IPR054722">
    <property type="entry name" value="PolX-like_BBD"/>
</dbReference>
<sequence length="956" mass="109240">MNSSGELLQISVSFVSSGVWEKVKDSWKNNLDAQNLIKSLEHHSYKGNKYSWTGGILKRKGKVVVGNDPELRKELVQHFHDEAIGGHSGAHVTMKKLRPLFYWKASQVAQVFLDQVYKLHGLPESIYWVVTPSLRGCDAVTQVVVEKRQSAIYFGAFWALPMKVESTVISKDIMSKDVLQELRCFRWSMLLRSVTRALSNGRLLQGYQDFLWCIDLGCSKHMTGNLKLLINFVWNFMGIVRFGNNYVAAILDYGDLQWGNILITRVYFVEGSGHNLFWVGQFCDSDLEVTFKRNSCFVRKLDGVNLLRGNHVTNLYTIILHEMTSASPGKRKKSPHKLKPVPNSKKLHLLHMDLCGPIRVERINEKWYVLVIVDAYSRYTWVYFLRSRDEAPKVIKALVIIQMESLNEGIGHDRKDIRKLGAKGDIGFFLGYSATSYAYIIYNRRTKKIMEMMNVTFDELSAMDFEQHAKMIMYALSISTTEPSNVKQALLDVGWIESMQYEIRQFKRLDVLKLVPYPYNIKPFTLKWLLKNKIDEENTVIKNKAYLVVRGYYQEEGIDFEEFFTPEEVYVSQTEGFIDVDHLSHVYKLKRELYWLKQAPRATIDQSAGGKLCDLNAKESWALLEDLSLYNNVSWNDPRDSAKPIKAITLPQDVPSTSDRHLIELENQVQRLMEAHLTLTQPTQVIKITTSCEICNGPHDIQYCVENPEQAFVDYVSSRTDEAGAHIHSSINTIKIHPKQPEESRVNESDVGQEEERNLGNTNSDPHPQPDPLASISTEQVTLSSPTLKLNFPSCTSMTAQAVAGNGYPKMIGTDASSSISRITISTGFSSEMPNVRKRECGSPFFWGKFFWIVTEHSLLRVTEEAAFSNFALLESRSLRTLAPFGIRFKASRNERLIFISLKIDKNFSRSSSFFCFRSQDRKGTLDDLEGWWRVDDKGVFGFKVFGFSFSVGTPS</sequence>
<dbReference type="EMBL" id="BKCJ010005996">
    <property type="protein sequence ID" value="GEU69768.1"/>
    <property type="molecule type" value="Genomic_DNA"/>
</dbReference>
<dbReference type="InterPro" id="IPR036397">
    <property type="entry name" value="RNaseH_sf"/>
</dbReference>
<dbReference type="InterPro" id="IPR057670">
    <property type="entry name" value="SH3_retrovirus"/>
</dbReference>
<dbReference type="Gene3D" id="3.30.420.10">
    <property type="entry name" value="Ribonuclease H-like superfamily/Ribonuclease H"/>
    <property type="match status" value="1"/>
</dbReference>
<evidence type="ECO:0000259" key="7">
    <source>
        <dbReference type="Pfam" id="PF22936"/>
    </source>
</evidence>
<evidence type="ECO:0000256" key="4">
    <source>
        <dbReference type="SAM" id="MobiDB-lite"/>
    </source>
</evidence>
<dbReference type="GO" id="GO:0003676">
    <property type="term" value="F:nucleic acid binding"/>
    <property type="evidence" value="ECO:0007669"/>
    <property type="project" value="InterPro"/>
</dbReference>
<dbReference type="GO" id="GO:0006508">
    <property type="term" value="P:proteolysis"/>
    <property type="evidence" value="ECO:0007669"/>
    <property type="project" value="UniProtKB-KW"/>
</dbReference>
<feature type="region of interest" description="Disordered" evidence="4">
    <location>
        <begin position="731"/>
        <end position="774"/>
    </location>
</feature>
<dbReference type="GO" id="GO:0046872">
    <property type="term" value="F:metal ion binding"/>
    <property type="evidence" value="ECO:0007669"/>
    <property type="project" value="UniProtKB-KW"/>
</dbReference>
<evidence type="ECO:0000259" key="8">
    <source>
        <dbReference type="Pfam" id="PF25597"/>
    </source>
</evidence>
<comment type="caution">
    <text evidence="9">The sequence shown here is derived from an EMBL/GenBank/DDBJ whole genome shotgun (WGS) entry which is preliminary data.</text>
</comment>
<dbReference type="GO" id="GO:0008233">
    <property type="term" value="F:peptidase activity"/>
    <property type="evidence" value="ECO:0007669"/>
    <property type="project" value="UniProtKB-KW"/>
</dbReference>
<evidence type="ECO:0000259" key="5">
    <source>
        <dbReference type="Pfam" id="PF07727"/>
    </source>
</evidence>
<proteinExistence type="predicted"/>
<evidence type="ECO:0000256" key="2">
    <source>
        <dbReference type="ARBA" id="ARBA00022723"/>
    </source>
</evidence>
<reference evidence="9" key="1">
    <citation type="journal article" date="2019" name="Sci. Rep.">
        <title>Draft genome of Tanacetum cinerariifolium, the natural source of mosquito coil.</title>
        <authorList>
            <person name="Yamashiro T."/>
            <person name="Shiraishi A."/>
            <person name="Satake H."/>
            <person name="Nakayama K."/>
        </authorList>
    </citation>
    <scope>NUCLEOTIDE SEQUENCE</scope>
</reference>
<dbReference type="Gene3D" id="1.10.340.70">
    <property type="match status" value="1"/>
</dbReference>
<dbReference type="AlphaFoldDB" id="A0A6L2M723"/>
<dbReference type="Pfam" id="PF22936">
    <property type="entry name" value="Pol_BBD"/>
    <property type="match status" value="1"/>
</dbReference>
<dbReference type="InterPro" id="IPR013103">
    <property type="entry name" value="RVT_2"/>
</dbReference>
<feature type="domain" description="Retrovirus-related Pol polyprotein from transposon TNT 1-94-like beta-barrel" evidence="7">
    <location>
        <begin position="212"/>
        <end position="284"/>
    </location>
</feature>
<keyword evidence="2" id="KW-0479">Metal-binding</keyword>
<dbReference type="Pfam" id="PF07727">
    <property type="entry name" value="RVT_2"/>
    <property type="match status" value="1"/>
</dbReference>
<evidence type="ECO:0000256" key="1">
    <source>
        <dbReference type="ARBA" id="ARBA00022670"/>
    </source>
</evidence>
<dbReference type="Pfam" id="PF25597">
    <property type="entry name" value="SH3_retrovirus"/>
    <property type="match status" value="1"/>
</dbReference>
<dbReference type="PANTHER" id="PTHR42648:SF21">
    <property type="entry name" value="CYSTEINE-RICH RLK (RECEPTOR-LIKE PROTEIN KINASE) 8"/>
    <property type="match status" value="1"/>
</dbReference>
<dbReference type="InterPro" id="IPR039537">
    <property type="entry name" value="Retrotran_Ty1/copia-like"/>
</dbReference>
<feature type="domain" description="Retroviral polymerase SH3-like" evidence="8">
    <location>
        <begin position="417"/>
        <end position="468"/>
    </location>
</feature>
<feature type="domain" description="Reverse transcriptase Ty1/copia-type" evidence="5">
    <location>
        <begin position="511"/>
        <end position="566"/>
    </location>
</feature>
<dbReference type="SUPFAM" id="SSF53098">
    <property type="entry name" value="Ribonuclease H-like"/>
    <property type="match status" value="1"/>
</dbReference>
<dbReference type="PANTHER" id="PTHR42648">
    <property type="entry name" value="TRANSPOSASE, PUTATIVE-RELATED"/>
    <property type="match status" value="1"/>
</dbReference>
<feature type="compositionally biased region" description="Basic and acidic residues" evidence="4">
    <location>
        <begin position="739"/>
        <end position="758"/>
    </location>
</feature>
<keyword evidence="1" id="KW-0645">Protease</keyword>
<name>A0A6L2M723_TANCI</name>
<protein>
    <submittedName>
        <fullName evidence="9">Retrovirus-related Pol polyprotein from transposon TNT 1-94</fullName>
    </submittedName>
</protein>
<gene>
    <name evidence="9" type="ORF">Tci_041746</name>
</gene>
<keyword evidence="3" id="KW-0378">Hydrolase</keyword>
<dbReference type="Pfam" id="PF17921">
    <property type="entry name" value="Integrase_H2C2"/>
    <property type="match status" value="1"/>
</dbReference>
<evidence type="ECO:0000313" key="9">
    <source>
        <dbReference type="EMBL" id="GEU69768.1"/>
    </source>
</evidence>